<dbReference type="RefSeq" id="WP_037282161.1">
    <property type="nucleotide sequence ID" value="NZ_KK088603.1"/>
</dbReference>
<keyword evidence="8" id="KW-1185">Reference proteome</keyword>
<evidence type="ECO:0000256" key="4">
    <source>
        <dbReference type="ARBA" id="ARBA00022729"/>
    </source>
</evidence>
<reference evidence="7 8" key="1">
    <citation type="submission" date="2013-02" db="EMBL/GenBank/DDBJ databases">
        <authorList>
            <person name="Fiebig A."/>
            <person name="Goeker M."/>
            <person name="Klenk H.-P.P."/>
        </authorList>
    </citation>
    <scope>NUCLEOTIDE SEQUENCE [LARGE SCALE GENOMIC DNA]</scope>
    <source>
        <strain evidence="7 8">DSM 19309</strain>
    </source>
</reference>
<comment type="similarity">
    <text evidence="2">Belongs to the bacterial solute-binding protein 5 family.</text>
</comment>
<feature type="signal peptide" evidence="5">
    <location>
        <begin position="1"/>
        <end position="22"/>
    </location>
</feature>
<dbReference type="FunFam" id="3.90.76.10:FF:000001">
    <property type="entry name" value="Oligopeptide ABC transporter substrate-binding protein"/>
    <property type="match status" value="1"/>
</dbReference>
<evidence type="ECO:0000259" key="6">
    <source>
        <dbReference type="Pfam" id="PF00496"/>
    </source>
</evidence>
<dbReference type="Pfam" id="PF00496">
    <property type="entry name" value="SBP_bac_5"/>
    <property type="match status" value="1"/>
</dbReference>
<evidence type="ECO:0000256" key="1">
    <source>
        <dbReference type="ARBA" id="ARBA00004418"/>
    </source>
</evidence>
<dbReference type="PATRIC" id="fig|442562.3.peg.2104"/>
<gene>
    <name evidence="7" type="ORF">Rumeso_02132</name>
</gene>
<dbReference type="Gene3D" id="3.90.76.10">
    <property type="entry name" value="Dipeptide-binding Protein, Domain 1"/>
    <property type="match status" value="1"/>
</dbReference>
<evidence type="ECO:0000256" key="2">
    <source>
        <dbReference type="ARBA" id="ARBA00005695"/>
    </source>
</evidence>
<dbReference type="PANTHER" id="PTHR30290:SF10">
    <property type="entry name" value="PERIPLASMIC OLIGOPEPTIDE-BINDING PROTEIN-RELATED"/>
    <property type="match status" value="1"/>
</dbReference>
<dbReference type="PANTHER" id="PTHR30290">
    <property type="entry name" value="PERIPLASMIC BINDING COMPONENT OF ABC TRANSPORTER"/>
    <property type="match status" value="1"/>
</dbReference>
<dbReference type="Proteomes" id="UP000019666">
    <property type="component" value="Unassembled WGS sequence"/>
</dbReference>
<dbReference type="SUPFAM" id="SSF53850">
    <property type="entry name" value="Periplasmic binding protein-like II"/>
    <property type="match status" value="1"/>
</dbReference>
<evidence type="ECO:0000256" key="3">
    <source>
        <dbReference type="ARBA" id="ARBA00022448"/>
    </source>
</evidence>
<dbReference type="InterPro" id="IPR000914">
    <property type="entry name" value="SBP_5_dom"/>
</dbReference>
<sequence length="543" mass="59805">MTLRMLGAASLIALAAAGSLQAATPAAGDTLAPPDQQTFSYNVIDEFVTLDPALIEVVDDNDVARQLFEGLLNQDPLGNVVPAGATSYDVSEDGLTYTFHLRPESKWSNGEPVTAEDYVFAWRRVVDPATASNYAWFMGLGGVANADKIVAGEVAPDQLGVAATDPQTLVVTLERPAPFFPQMTANANLFPVPQKVVEQFGTEWTQPGNMVSNGAYTLSERVPQERITMVRNPNYWDNANTVIETINAYVIKDEQQAVTRWRDGEIDKTAVVPAGQFPTLKEELGDEAVAVPNLCTYYYHVNLREDANPALLDPKVREALNLAIDRDVIINAILAGGQKPAYTLTHWATAGWEVPEVPAAAMTQEERNARAKELMAEAGYGEGGEPLTLEILFNTSESHQQIAIAVSQMWKQTLGIDTTLANQEWQTFLDARKEGAFDIGRAAWCADYNEASTFLDIMTSDSDANDSQYLNPEYDALLETALTAEDPLPSYQQAEQMIARDVPILPVYFYSSNFLLDGTVRGWPMENAQQYWYAKDMYQVAEQ</sequence>
<feature type="domain" description="Solute-binding protein family 5" evidence="6">
    <location>
        <begin position="79"/>
        <end position="465"/>
    </location>
</feature>
<feature type="chain" id="PRO_5001496203" evidence="5">
    <location>
        <begin position="23"/>
        <end position="543"/>
    </location>
</feature>
<dbReference type="Gene3D" id="3.40.190.10">
    <property type="entry name" value="Periplasmic binding protein-like II"/>
    <property type="match status" value="1"/>
</dbReference>
<dbReference type="AlphaFoldDB" id="A0A017HQ34"/>
<dbReference type="GO" id="GO:1904680">
    <property type="term" value="F:peptide transmembrane transporter activity"/>
    <property type="evidence" value="ECO:0007669"/>
    <property type="project" value="TreeGrafter"/>
</dbReference>
<dbReference type="GO" id="GO:0015833">
    <property type="term" value="P:peptide transport"/>
    <property type="evidence" value="ECO:0007669"/>
    <property type="project" value="TreeGrafter"/>
</dbReference>
<proteinExistence type="inferred from homology"/>
<organism evidence="7 8">
    <name type="scientific">Rubellimicrobium mesophilum DSM 19309</name>
    <dbReference type="NCBI Taxonomy" id="442562"/>
    <lineage>
        <taxon>Bacteria</taxon>
        <taxon>Pseudomonadati</taxon>
        <taxon>Pseudomonadota</taxon>
        <taxon>Alphaproteobacteria</taxon>
        <taxon>Rhodobacterales</taxon>
        <taxon>Roseobacteraceae</taxon>
        <taxon>Rubellimicrobium</taxon>
    </lineage>
</organism>
<dbReference type="EMBL" id="AOSK01000053">
    <property type="protein sequence ID" value="EYD76283.1"/>
    <property type="molecule type" value="Genomic_DNA"/>
</dbReference>
<dbReference type="GO" id="GO:0030288">
    <property type="term" value="C:outer membrane-bounded periplasmic space"/>
    <property type="evidence" value="ECO:0007669"/>
    <property type="project" value="TreeGrafter"/>
</dbReference>
<keyword evidence="3" id="KW-0813">Transport</keyword>
<dbReference type="HOGENOM" id="CLU_017028_0_3_5"/>
<dbReference type="InterPro" id="IPR039424">
    <property type="entry name" value="SBP_5"/>
</dbReference>
<dbReference type="STRING" id="442562.Rumeso_02132"/>
<evidence type="ECO:0000313" key="8">
    <source>
        <dbReference type="Proteomes" id="UP000019666"/>
    </source>
</evidence>
<protein>
    <submittedName>
        <fullName evidence="7">Oligopeptide ABC transporter, periplasmic oligopeptide-binding protein OppA</fullName>
    </submittedName>
</protein>
<keyword evidence="4 5" id="KW-0732">Signal</keyword>
<evidence type="ECO:0000313" key="7">
    <source>
        <dbReference type="EMBL" id="EYD76283.1"/>
    </source>
</evidence>
<accession>A0A017HQ34</accession>
<dbReference type="PIRSF" id="PIRSF002741">
    <property type="entry name" value="MppA"/>
    <property type="match status" value="1"/>
</dbReference>
<dbReference type="CDD" id="cd08504">
    <property type="entry name" value="PBP2_OppA"/>
    <property type="match status" value="1"/>
</dbReference>
<dbReference type="FunFam" id="3.10.105.10:FF:000001">
    <property type="entry name" value="Oligopeptide ABC transporter, oligopeptide-binding protein"/>
    <property type="match status" value="1"/>
</dbReference>
<comment type="caution">
    <text evidence="7">The sequence shown here is derived from an EMBL/GenBank/DDBJ whole genome shotgun (WGS) entry which is preliminary data.</text>
</comment>
<dbReference type="InterPro" id="IPR030678">
    <property type="entry name" value="Peptide/Ni-bd"/>
</dbReference>
<comment type="subcellular location">
    <subcellularLocation>
        <location evidence="1">Periplasm</location>
    </subcellularLocation>
</comment>
<name>A0A017HQ34_9RHOB</name>
<dbReference type="OrthoDB" id="9803988at2"/>
<dbReference type="Gene3D" id="3.10.105.10">
    <property type="entry name" value="Dipeptide-binding Protein, Domain 3"/>
    <property type="match status" value="1"/>
</dbReference>
<evidence type="ECO:0000256" key="5">
    <source>
        <dbReference type="SAM" id="SignalP"/>
    </source>
</evidence>
<dbReference type="GO" id="GO:0043190">
    <property type="term" value="C:ATP-binding cassette (ABC) transporter complex"/>
    <property type="evidence" value="ECO:0007669"/>
    <property type="project" value="InterPro"/>
</dbReference>